<protein>
    <recommendedName>
        <fullName evidence="3">TPM domain-containing protein</fullName>
    </recommendedName>
</protein>
<dbReference type="Proteomes" id="UP000321571">
    <property type="component" value="Unassembled WGS sequence"/>
</dbReference>
<accession>A0A5C8NNN4</accession>
<keyword evidence="2" id="KW-0812">Transmembrane</keyword>
<dbReference type="AlphaFoldDB" id="A0A5C8NNN4"/>
<dbReference type="Gene3D" id="3.10.310.50">
    <property type="match status" value="1"/>
</dbReference>
<sequence>MCGRSTGRTGRRSSRSSTTGRTVRADPARRFVWVCRIGQDQGVKITSLIAILLLVPGLSLAPVQADDPVDVSTSLTDQAGALDKSEAAEVRQAASDFYSDTGQRLYVVYVPTFGDLSPKKWAAETARVSGLGSADLLLAIATDDGTAASHSKAFSDDDLDAIDRDTVEPALDEGDPTKAAVNAAAAYTDLADDHGLPWGWIVLGIVVLLAAGAFVTMRLRRRFEHTHHVLDEHGKPVDPAKILSLDELHTVAARSLVAVDDALHTSRAELADAEAQYGPQAVTRFQATLDRAQGTMREAFMLHRRLGTLAPTAEAERRRTAARIIAICEEVDLALDAHVEAFDRLRDLEDRVPSLLDALAERADALPTNGDDDQADRLLTTARSQIERSRSAFDDEDVRAAVSRLRAAEDSIAQIEMLLDPAPVSDLAATARFVETRRGAIGAAARTCIWEAARLDELGSAQEAAALVEEARKHAEADVAAWRGRREQKEDRGSSGFEAMVLGGILVDRRRRGGIGNVIARVLGGSSHGGGSGERFPGSDEPGDNDKLRAPGSYGGTRTRGRRGGAGRF</sequence>
<feature type="transmembrane region" description="Helical" evidence="2">
    <location>
        <begin position="198"/>
        <end position="217"/>
    </location>
</feature>
<dbReference type="Pfam" id="PF04536">
    <property type="entry name" value="TPM_phosphatase"/>
    <property type="match status" value="1"/>
</dbReference>
<proteinExistence type="predicted"/>
<dbReference type="OrthoDB" id="5105562at2"/>
<name>A0A5C8NNN4_9ACTN</name>
<dbReference type="InterPro" id="IPR007621">
    <property type="entry name" value="TPM_dom"/>
</dbReference>
<evidence type="ECO:0000256" key="1">
    <source>
        <dbReference type="SAM" id="MobiDB-lite"/>
    </source>
</evidence>
<evidence type="ECO:0000313" key="4">
    <source>
        <dbReference type="EMBL" id="TXL62083.1"/>
    </source>
</evidence>
<evidence type="ECO:0000313" key="5">
    <source>
        <dbReference type="Proteomes" id="UP000321571"/>
    </source>
</evidence>
<keyword evidence="5" id="KW-1185">Reference proteome</keyword>
<feature type="domain" description="TPM" evidence="3">
    <location>
        <begin position="76"/>
        <end position="187"/>
    </location>
</feature>
<evidence type="ECO:0000259" key="3">
    <source>
        <dbReference type="Pfam" id="PF04536"/>
    </source>
</evidence>
<evidence type="ECO:0000256" key="2">
    <source>
        <dbReference type="SAM" id="Phobius"/>
    </source>
</evidence>
<keyword evidence="2" id="KW-0472">Membrane</keyword>
<organism evidence="4 5">
    <name type="scientific">Aeromicrobium terrae</name>
    <dbReference type="NCBI Taxonomy" id="2498846"/>
    <lineage>
        <taxon>Bacteria</taxon>
        <taxon>Bacillati</taxon>
        <taxon>Actinomycetota</taxon>
        <taxon>Actinomycetes</taxon>
        <taxon>Propionibacteriales</taxon>
        <taxon>Nocardioidaceae</taxon>
        <taxon>Aeromicrobium</taxon>
    </lineage>
</organism>
<comment type="caution">
    <text evidence="4">The sequence shown here is derived from an EMBL/GenBank/DDBJ whole genome shotgun (WGS) entry which is preliminary data.</text>
</comment>
<feature type="region of interest" description="Disordered" evidence="1">
    <location>
        <begin position="1"/>
        <end position="23"/>
    </location>
</feature>
<gene>
    <name evidence="4" type="ORF">FHP06_05065</name>
</gene>
<dbReference type="EMBL" id="VDUX01000002">
    <property type="protein sequence ID" value="TXL62083.1"/>
    <property type="molecule type" value="Genomic_DNA"/>
</dbReference>
<reference evidence="4 5" key="1">
    <citation type="submission" date="2019-06" db="EMBL/GenBank/DDBJ databases">
        <title>Aeromicrobium sp. nov., isolated from a maize field.</title>
        <authorList>
            <person name="Lin S.-Y."/>
            <person name="Tsai C.-F."/>
            <person name="Young C.-C."/>
        </authorList>
    </citation>
    <scope>NUCLEOTIDE SEQUENCE [LARGE SCALE GENOMIC DNA]</scope>
    <source>
        <strain evidence="4 5">CC-CFT486</strain>
    </source>
</reference>
<feature type="compositionally biased region" description="Basic residues" evidence="1">
    <location>
        <begin position="559"/>
        <end position="569"/>
    </location>
</feature>
<keyword evidence="2" id="KW-1133">Transmembrane helix</keyword>
<feature type="region of interest" description="Disordered" evidence="1">
    <location>
        <begin position="521"/>
        <end position="569"/>
    </location>
</feature>